<comment type="caution">
    <text evidence="1">The sequence shown here is derived from an EMBL/GenBank/DDBJ whole genome shotgun (WGS) entry which is preliminary data.</text>
</comment>
<protein>
    <submittedName>
        <fullName evidence="1">Uncharacterized protein</fullName>
    </submittedName>
</protein>
<dbReference type="EMBL" id="VOAH01000001">
    <property type="protein sequence ID" value="TVP42013.1"/>
    <property type="molecule type" value="Genomic_DNA"/>
</dbReference>
<evidence type="ECO:0000313" key="1">
    <source>
        <dbReference type="EMBL" id="TVP42013.1"/>
    </source>
</evidence>
<reference evidence="1 2" key="1">
    <citation type="journal article" date="2019" name="Front. Microbiol.">
        <title>Ammonia Oxidation by the Arctic Terrestrial Thaumarchaeote Candidatus Nitrosocosmicus arcticus Is Stimulated by Increasing Temperatures.</title>
        <authorList>
            <person name="Alves R.J.E."/>
            <person name="Kerou M."/>
            <person name="Zappe A."/>
            <person name="Bittner R."/>
            <person name="Abby S.S."/>
            <person name="Schmidt H.A."/>
            <person name="Pfeifer K."/>
            <person name="Schleper C."/>
        </authorList>
    </citation>
    <scope>NUCLEOTIDE SEQUENCE [LARGE SCALE GENOMIC DNA]</scope>
    <source>
        <strain evidence="1 2">Kfb</strain>
    </source>
</reference>
<keyword evidence="2" id="KW-1185">Reference proteome</keyword>
<gene>
    <name evidence="1" type="ORF">NARC_10419</name>
</gene>
<organism evidence="1 2">
    <name type="scientific">Candidatus Nitrosocosmicus arcticus</name>
    <dbReference type="NCBI Taxonomy" id="2035267"/>
    <lineage>
        <taxon>Archaea</taxon>
        <taxon>Nitrososphaerota</taxon>
        <taxon>Nitrososphaeria</taxon>
        <taxon>Nitrososphaerales</taxon>
        <taxon>Nitrososphaeraceae</taxon>
        <taxon>Candidatus Nitrosocosmicus</taxon>
    </lineage>
</organism>
<dbReference type="AlphaFoldDB" id="A0A557SZI8"/>
<evidence type="ECO:0000313" key="2">
    <source>
        <dbReference type="Proteomes" id="UP000315289"/>
    </source>
</evidence>
<accession>A0A557SZI8</accession>
<dbReference type="Proteomes" id="UP000315289">
    <property type="component" value="Unassembled WGS sequence"/>
</dbReference>
<name>A0A557SZI8_9ARCH</name>
<proteinExistence type="predicted"/>
<sequence length="54" mass="6103">MTYVSKLMLFVCSSDSHHCPFMDTLTFNSLVLFNNSLLLDAIDWNYISGILTLG</sequence>